<name>A0A813ESP8_POLGL</name>
<dbReference type="GO" id="GO:0004784">
    <property type="term" value="F:superoxide dismutase activity"/>
    <property type="evidence" value="ECO:0007669"/>
    <property type="project" value="InterPro"/>
</dbReference>
<dbReference type="EMBL" id="CAJNNV010016100">
    <property type="protein sequence ID" value="CAE8604159.1"/>
    <property type="molecule type" value="Genomic_DNA"/>
</dbReference>
<accession>A0A813ESP8</accession>
<proteinExistence type="predicted"/>
<dbReference type="OrthoDB" id="494754at2759"/>
<dbReference type="Pfam" id="PF09055">
    <property type="entry name" value="Sod_Ni"/>
    <property type="match status" value="1"/>
</dbReference>
<dbReference type="InterPro" id="IPR014123">
    <property type="entry name" value="Superoxide_dismutase_Ni-type"/>
</dbReference>
<dbReference type="Gene3D" id="1.20.120.400">
    <property type="entry name" value="Nickel-containing superoxide dismutase"/>
    <property type="match status" value="1"/>
</dbReference>
<evidence type="ECO:0000313" key="2">
    <source>
        <dbReference type="EMBL" id="CAE8604159.1"/>
    </source>
</evidence>
<dbReference type="GO" id="GO:0016151">
    <property type="term" value="F:nickel cation binding"/>
    <property type="evidence" value="ECO:0007669"/>
    <property type="project" value="InterPro"/>
</dbReference>
<comment type="caution">
    <text evidence="2">The sequence shown here is derived from an EMBL/GenBank/DDBJ whole genome shotgun (WGS) entry which is preliminary data.</text>
</comment>
<reference evidence="2" key="1">
    <citation type="submission" date="2021-02" db="EMBL/GenBank/DDBJ databases">
        <authorList>
            <person name="Dougan E. K."/>
            <person name="Rhodes N."/>
            <person name="Thang M."/>
            <person name="Chan C."/>
        </authorList>
    </citation>
    <scope>NUCLEOTIDE SEQUENCE</scope>
</reference>
<sequence>MAKPATGLLGLLCWCQTPPAPGMEDAARDLQIVTAANALNLNQMARWVRTKEDHAGKIISLVTEYCLCQRIRPVADPKTPFKSEADYIAALEAHHKVMLSAVKCKQSVDPGNAEALEAAVADMCKMYLPA</sequence>
<organism evidence="2 3">
    <name type="scientific">Polarella glacialis</name>
    <name type="common">Dinoflagellate</name>
    <dbReference type="NCBI Taxonomy" id="89957"/>
    <lineage>
        <taxon>Eukaryota</taxon>
        <taxon>Sar</taxon>
        <taxon>Alveolata</taxon>
        <taxon>Dinophyceae</taxon>
        <taxon>Suessiales</taxon>
        <taxon>Suessiaceae</taxon>
        <taxon>Polarella</taxon>
    </lineage>
</organism>
<evidence type="ECO:0000313" key="3">
    <source>
        <dbReference type="Proteomes" id="UP000654075"/>
    </source>
</evidence>
<feature type="chain" id="PRO_5032467966" evidence="1">
    <location>
        <begin position="23"/>
        <end position="130"/>
    </location>
</feature>
<protein>
    <submittedName>
        <fullName evidence="2">Uncharacterized protein</fullName>
    </submittedName>
</protein>
<dbReference type="InterPro" id="IPR036502">
    <property type="entry name" value="NiSOD_sf"/>
</dbReference>
<keyword evidence="1" id="KW-0732">Signal</keyword>
<dbReference type="Proteomes" id="UP000654075">
    <property type="component" value="Unassembled WGS sequence"/>
</dbReference>
<dbReference type="AlphaFoldDB" id="A0A813ESP8"/>
<feature type="signal peptide" evidence="1">
    <location>
        <begin position="1"/>
        <end position="22"/>
    </location>
</feature>
<gene>
    <name evidence="2" type="ORF">PGLA1383_LOCUS22342</name>
</gene>
<keyword evidence="3" id="KW-1185">Reference proteome</keyword>
<evidence type="ECO:0000256" key="1">
    <source>
        <dbReference type="SAM" id="SignalP"/>
    </source>
</evidence>